<feature type="transmembrane region" description="Helical" evidence="10">
    <location>
        <begin position="170"/>
        <end position="188"/>
    </location>
</feature>
<feature type="transmembrane region" description="Helical" evidence="10">
    <location>
        <begin position="133"/>
        <end position="150"/>
    </location>
</feature>
<protein>
    <recommendedName>
        <fullName evidence="11">G-protein coupled receptors family 1 profile domain-containing protein</fullName>
    </recommendedName>
</protein>
<dbReference type="InterPro" id="IPR017452">
    <property type="entry name" value="GPCR_Rhodpsn_7TM"/>
</dbReference>
<keyword evidence="7 10" id="KW-0472">Membrane</keyword>
<keyword evidence="9" id="KW-0807">Transducer</keyword>
<evidence type="ECO:0000256" key="10">
    <source>
        <dbReference type="SAM" id="Phobius"/>
    </source>
</evidence>
<dbReference type="Pfam" id="PF00001">
    <property type="entry name" value="7tm_1"/>
    <property type="match status" value="1"/>
</dbReference>
<name>A0AAN8PNH6_POLSC</name>
<evidence type="ECO:0000256" key="5">
    <source>
        <dbReference type="ARBA" id="ARBA00022989"/>
    </source>
</evidence>
<dbReference type="Gene3D" id="1.20.1070.10">
    <property type="entry name" value="Rhodopsin 7-helix transmembrane proteins"/>
    <property type="match status" value="1"/>
</dbReference>
<evidence type="ECO:0000256" key="8">
    <source>
        <dbReference type="ARBA" id="ARBA00023170"/>
    </source>
</evidence>
<organism evidence="12 13">
    <name type="scientific">Polyplax serrata</name>
    <name type="common">Common mouse louse</name>
    <dbReference type="NCBI Taxonomy" id="468196"/>
    <lineage>
        <taxon>Eukaryota</taxon>
        <taxon>Metazoa</taxon>
        <taxon>Ecdysozoa</taxon>
        <taxon>Arthropoda</taxon>
        <taxon>Hexapoda</taxon>
        <taxon>Insecta</taxon>
        <taxon>Pterygota</taxon>
        <taxon>Neoptera</taxon>
        <taxon>Paraneoptera</taxon>
        <taxon>Psocodea</taxon>
        <taxon>Troctomorpha</taxon>
        <taxon>Phthiraptera</taxon>
        <taxon>Anoplura</taxon>
        <taxon>Polyplacidae</taxon>
        <taxon>Polyplax</taxon>
    </lineage>
</organism>
<feature type="transmembrane region" description="Helical" evidence="10">
    <location>
        <begin position="74"/>
        <end position="92"/>
    </location>
</feature>
<dbReference type="AlphaFoldDB" id="A0AAN8PNH6"/>
<dbReference type="Proteomes" id="UP001372834">
    <property type="component" value="Unassembled WGS sequence"/>
</dbReference>
<dbReference type="InterPro" id="IPR000276">
    <property type="entry name" value="GPCR_Rhodpsn"/>
</dbReference>
<dbReference type="EMBL" id="JAWJWE010000003">
    <property type="protein sequence ID" value="KAK6639732.1"/>
    <property type="molecule type" value="Genomic_DNA"/>
</dbReference>
<evidence type="ECO:0000256" key="1">
    <source>
        <dbReference type="ARBA" id="ARBA00004651"/>
    </source>
</evidence>
<evidence type="ECO:0000256" key="7">
    <source>
        <dbReference type="ARBA" id="ARBA00023136"/>
    </source>
</evidence>
<accession>A0AAN8PNH6</accession>
<feature type="transmembrane region" description="Helical" evidence="10">
    <location>
        <begin position="21"/>
        <end position="42"/>
    </location>
</feature>
<dbReference type="GO" id="GO:0035237">
    <property type="term" value="F:corazonin receptor activity"/>
    <property type="evidence" value="ECO:0007669"/>
    <property type="project" value="TreeGrafter"/>
</dbReference>
<reference evidence="12 13" key="1">
    <citation type="submission" date="2023-10" db="EMBL/GenBank/DDBJ databases">
        <title>Genomes of two closely related lineages of the louse Polyplax serrata with different host specificities.</title>
        <authorList>
            <person name="Martinu J."/>
            <person name="Tarabai H."/>
            <person name="Stefka J."/>
            <person name="Hypsa V."/>
        </authorList>
    </citation>
    <scope>NUCLEOTIDE SEQUENCE [LARGE SCALE GENOMIC DNA]</scope>
    <source>
        <strain evidence="12">HR10_N</strain>
    </source>
</reference>
<dbReference type="PRINTS" id="PR00237">
    <property type="entry name" value="GPCRRHODOPSN"/>
</dbReference>
<comment type="caution">
    <text evidence="12">The sequence shown here is derived from an EMBL/GenBank/DDBJ whole genome shotgun (WGS) entry which is preliminary data.</text>
</comment>
<evidence type="ECO:0000256" key="3">
    <source>
        <dbReference type="ARBA" id="ARBA00022475"/>
    </source>
</evidence>
<dbReference type="PANTHER" id="PTHR24230:SF141">
    <property type="entry name" value="G-PROTEIN COUPLED RECEPTORS FAMILY 1 PROFILE DOMAIN-CONTAINING PROTEIN"/>
    <property type="match status" value="1"/>
</dbReference>
<evidence type="ECO:0000313" key="13">
    <source>
        <dbReference type="Proteomes" id="UP001372834"/>
    </source>
</evidence>
<evidence type="ECO:0000259" key="11">
    <source>
        <dbReference type="PROSITE" id="PS50262"/>
    </source>
</evidence>
<sequence length="313" mass="35177">MITKSQVEMKEAYLMESVESGCVAIISITWIITLSLFALMVLPKGGYYFNPTGLLACDPFFARVSLRILSSCSFYFPTTMVLMYCYGSAFHVNKLRLQKVSKSAVASPVDTRTSVVERFVARERRLSLNVSRTMAAMSLGFIVMVTPWTIQEVVAACTGSKVPPFLDFLVTWLALSNSFWNPILYWLLNSEFRKTAKQLLVSTFFFKKEKKFNERSRCCSTSSNGTIPLPPTTPPRTDLEGLSEKYWGEILERTVSSNSLQAMQRLCPPPPPIPPPPPPLPYSKHREILLKDLALCEQGLPPAPPIHSMESFK</sequence>
<dbReference type="CDD" id="cd00637">
    <property type="entry name" value="7tm_classA_rhodopsin-like"/>
    <property type="match status" value="1"/>
</dbReference>
<feature type="domain" description="G-protein coupled receptors family 1 profile" evidence="11">
    <location>
        <begin position="1"/>
        <end position="185"/>
    </location>
</feature>
<evidence type="ECO:0000313" key="12">
    <source>
        <dbReference type="EMBL" id="KAK6639732.1"/>
    </source>
</evidence>
<proteinExistence type="inferred from homology"/>
<comment type="similarity">
    <text evidence="2">Belongs to the G-protein coupled receptor 1 family.</text>
</comment>
<evidence type="ECO:0000256" key="9">
    <source>
        <dbReference type="ARBA" id="ARBA00023224"/>
    </source>
</evidence>
<dbReference type="SUPFAM" id="SSF81321">
    <property type="entry name" value="Family A G protein-coupled receptor-like"/>
    <property type="match status" value="1"/>
</dbReference>
<dbReference type="PANTHER" id="PTHR24230">
    <property type="entry name" value="G-PROTEIN COUPLED RECEPTOR"/>
    <property type="match status" value="1"/>
</dbReference>
<dbReference type="PROSITE" id="PS50262">
    <property type="entry name" value="G_PROTEIN_RECEP_F1_2"/>
    <property type="match status" value="1"/>
</dbReference>
<comment type="subcellular location">
    <subcellularLocation>
        <location evidence="1">Cell membrane</location>
        <topology evidence="1">Multi-pass membrane protein</topology>
    </subcellularLocation>
</comment>
<gene>
    <name evidence="12" type="ORF">RUM43_008007</name>
</gene>
<keyword evidence="4 10" id="KW-0812">Transmembrane</keyword>
<keyword evidence="6" id="KW-0297">G-protein coupled receptor</keyword>
<evidence type="ECO:0000256" key="6">
    <source>
        <dbReference type="ARBA" id="ARBA00023040"/>
    </source>
</evidence>
<evidence type="ECO:0000256" key="4">
    <source>
        <dbReference type="ARBA" id="ARBA00022692"/>
    </source>
</evidence>
<evidence type="ECO:0000256" key="2">
    <source>
        <dbReference type="ARBA" id="ARBA00010663"/>
    </source>
</evidence>
<keyword evidence="5 10" id="KW-1133">Transmembrane helix</keyword>
<dbReference type="GO" id="GO:0005886">
    <property type="term" value="C:plasma membrane"/>
    <property type="evidence" value="ECO:0007669"/>
    <property type="project" value="UniProtKB-SubCell"/>
</dbReference>
<keyword evidence="8" id="KW-0675">Receptor</keyword>
<keyword evidence="3" id="KW-1003">Cell membrane</keyword>